<dbReference type="PANTHER" id="PTHR43340">
    <property type="entry name" value="HYPOXANTHINE-GUANINE PHOSPHORIBOSYLTRANSFERASE"/>
    <property type="match status" value="1"/>
</dbReference>
<name>A0A5A9XKI6_9BACT</name>
<evidence type="ECO:0000256" key="2">
    <source>
        <dbReference type="ARBA" id="ARBA00049402"/>
    </source>
</evidence>
<evidence type="ECO:0000259" key="3">
    <source>
        <dbReference type="Pfam" id="PF00156"/>
    </source>
</evidence>
<feature type="domain" description="Phosphoribosyltransferase" evidence="3">
    <location>
        <begin position="22"/>
        <end position="143"/>
    </location>
</feature>
<gene>
    <name evidence="4" type="ORF">ET418_07530</name>
</gene>
<sequence>MTVDEANQVLTEADLLVGEAGVAAAIGRLAGEITDQLREANPVVLCVMNGGLIFAGQLVTKLVFPLEIEYCHATRYGHETAGAGLNWIVRPRQELRGRTVLLVDDILDEGITLAAIADYCREQGAARVLMAVLVDKRHDRKVSPGFRADFTGMETEDRFLFGYGLDYKGYWRNAPGIYAVKGL</sequence>
<dbReference type="GO" id="GO:0046100">
    <property type="term" value="P:hypoxanthine metabolic process"/>
    <property type="evidence" value="ECO:0007669"/>
    <property type="project" value="TreeGrafter"/>
</dbReference>
<keyword evidence="5" id="KW-1185">Reference proteome</keyword>
<accession>A0A5A9XKI6</accession>
<evidence type="ECO:0000313" key="4">
    <source>
        <dbReference type="EMBL" id="KAA0892051.1"/>
    </source>
</evidence>
<evidence type="ECO:0000256" key="1">
    <source>
        <dbReference type="ARBA" id="ARBA00048811"/>
    </source>
</evidence>
<dbReference type="SUPFAM" id="SSF53271">
    <property type="entry name" value="PRTase-like"/>
    <property type="match status" value="1"/>
</dbReference>
<dbReference type="OrthoDB" id="9802824at2"/>
<dbReference type="GO" id="GO:0032263">
    <property type="term" value="P:GMP salvage"/>
    <property type="evidence" value="ECO:0007669"/>
    <property type="project" value="TreeGrafter"/>
</dbReference>
<keyword evidence="4" id="KW-0808">Transferase</keyword>
<comment type="caution">
    <text evidence="4">The sequence shown here is derived from an EMBL/GenBank/DDBJ whole genome shotgun (WGS) entry which is preliminary data.</text>
</comment>
<protein>
    <submittedName>
        <fullName evidence="4">Hypoxanthine-guanine phosphoribosyltransferase</fullName>
        <ecNumber evidence="4">2.4.2.8</ecNumber>
    </submittedName>
</protein>
<dbReference type="GO" id="GO:0005829">
    <property type="term" value="C:cytosol"/>
    <property type="evidence" value="ECO:0007669"/>
    <property type="project" value="TreeGrafter"/>
</dbReference>
<dbReference type="InterPro" id="IPR000836">
    <property type="entry name" value="PRTase_dom"/>
</dbReference>
<dbReference type="PANTHER" id="PTHR43340:SF1">
    <property type="entry name" value="HYPOXANTHINE PHOSPHORIBOSYLTRANSFERASE"/>
    <property type="match status" value="1"/>
</dbReference>
<dbReference type="GO" id="GO:0006178">
    <property type="term" value="P:guanine salvage"/>
    <property type="evidence" value="ECO:0007669"/>
    <property type="project" value="TreeGrafter"/>
</dbReference>
<dbReference type="GO" id="GO:0000287">
    <property type="term" value="F:magnesium ion binding"/>
    <property type="evidence" value="ECO:0007669"/>
    <property type="project" value="TreeGrafter"/>
</dbReference>
<keyword evidence="4" id="KW-0328">Glycosyltransferase</keyword>
<dbReference type="EC" id="2.4.2.8" evidence="4"/>
<dbReference type="Proteomes" id="UP000324298">
    <property type="component" value="Unassembled WGS sequence"/>
</dbReference>
<dbReference type="Pfam" id="PF00156">
    <property type="entry name" value="Pribosyltran"/>
    <property type="match status" value="1"/>
</dbReference>
<dbReference type="NCBIfam" id="NF006605">
    <property type="entry name" value="PRK09162.1"/>
    <property type="match status" value="1"/>
</dbReference>
<reference evidence="4 5" key="1">
    <citation type="submission" date="2019-04" db="EMBL/GenBank/DDBJ databases">
        <title>Geobacter ruber sp. nov., ferric-reducing bacteria isolated from paddy soil.</title>
        <authorList>
            <person name="Xu Z."/>
            <person name="Masuda Y."/>
            <person name="Itoh H."/>
            <person name="Senoo K."/>
        </authorList>
    </citation>
    <scope>NUCLEOTIDE SEQUENCE [LARGE SCALE GENOMIC DNA]</scope>
    <source>
        <strain evidence="4 5">Red88</strain>
    </source>
</reference>
<dbReference type="RefSeq" id="WP_149306989.1">
    <property type="nucleotide sequence ID" value="NZ_SRSD01000004.1"/>
</dbReference>
<dbReference type="GO" id="GO:0004422">
    <property type="term" value="F:hypoxanthine phosphoribosyltransferase activity"/>
    <property type="evidence" value="ECO:0007669"/>
    <property type="project" value="TreeGrafter"/>
</dbReference>
<dbReference type="Gene3D" id="3.40.50.2020">
    <property type="match status" value="1"/>
</dbReference>
<dbReference type="GO" id="GO:0052657">
    <property type="term" value="F:guanine phosphoribosyltransferase activity"/>
    <property type="evidence" value="ECO:0007669"/>
    <property type="project" value="RHEA"/>
</dbReference>
<comment type="catalytic activity">
    <reaction evidence="2">
        <text>IMP + diphosphate = hypoxanthine + 5-phospho-alpha-D-ribose 1-diphosphate</text>
        <dbReference type="Rhea" id="RHEA:17973"/>
        <dbReference type="ChEBI" id="CHEBI:17368"/>
        <dbReference type="ChEBI" id="CHEBI:33019"/>
        <dbReference type="ChEBI" id="CHEBI:58017"/>
        <dbReference type="ChEBI" id="CHEBI:58053"/>
        <dbReference type="EC" id="2.4.2.8"/>
    </reaction>
    <physiologicalReaction direction="right-to-left" evidence="2">
        <dbReference type="Rhea" id="RHEA:17975"/>
    </physiologicalReaction>
</comment>
<comment type="catalytic activity">
    <reaction evidence="1">
        <text>GMP + diphosphate = guanine + 5-phospho-alpha-D-ribose 1-diphosphate</text>
        <dbReference type="Rhea" id="RHEA:25424"/>
        <dbReference type="ChEBI" id="CHEBI:16235"/>
        <dbReference type="ChEBI" id="CHEBI:33019"/>
        <dbReference type="ChEBI" id="CHEBI:58017"/>
        <dbReference type="ChEBI" id="CHEBI:58115"/>
        <dbReference type="EC" id="2.4.2.8"/>
    </reaction>
    <physiologicalReaction direction="right-to-left" evidence="1">
        <dbReference type="Rhea" id="RHEA:25426"/>
    </physiologicalReaction>
</comment>
<dbReference type="InterPro" id="IPR050408">
    <property type="entry name" value="HGPRT"/>
</dbReference>
<dbReference type="InterPro" id="IPR029057">
    <property type="entry name" value="PRTase-like"/>
</dbReference>
<dbReference type="CDD" id="cd06223">
    <property type="entry name" value="PRTases_typeI"/>
    <property type="match status" value="1"/>
</dbReference>
<evidence type="ECO:0000313" key="5">
    <source>
        <dbReference type="Proteomes" id="UP000324298"/>
    </source>
</evidence>
<organism evidence="4 5">
    <name type="scientific">Oryzomonas rubra</name>
    <dbReference type="NCBI Taxonomy" id="2509454"/>
    <lineage>
        <taxon>Bacteria</taxon>
        <taxon>Pseudomonadati</taxon>
        <taxon>Thermodesulfobacteriota</taxon>
        <taxon>Desulfuromonadia</taxon>
        <taxon>Geobacterales</taxon>
        <taxon>Geobacteraceae</taxon>
        <taxon>Oryzomonas</taxon>
    </lineage>
</organism>
<dbReference type="EMBL" id="SRSD01000004">
    <property type="protein sequence ID" value="KAA0892051.1"/>
    <property type="molecule type" value="Genomic_DNA"/>
</dbReference>
<proteinExistence type="predicted"/>
<dbReference type="GO" id="GO:0032264">
    <property type="term" value="P:IMP salvage"/>
    <property type="evidence" value="ECO:0007669"/>
    <property type="project" value="TreeGrafter"/>
</dbReference>
<dbReference type="AlphaFoldDB" id="A0A5A9XKI6"/>